<dbReference type="AlphaFoldDB" id="A0A9R0V5E9"/>
<accession>A0A9R0V5E9</accession>
<feature type="domain" description="Tf2-1-like SH3-like" evidence="1">
    <location>
        <begin position="17"/>
        <end position="81"/>
    </location>
</feature>
<dbReference type="PANTHER" id="PTHR46148:SF52">
    <property type="entry name" value="OS04G0603800 PROTEIN"/>
    <property type="match status" value="1"/>
</dbReference>
<organism evidence="2 3">
    <name type="scientific">Triticum turgidum subsp. durum</name>
    <name type="common">Durum wheat</name>
    <name type="synonym">Triticum durum</name>
    <dbReference type="NCBI Taxonomy" id="4567"/>
    <lineage>
        <taxon>Eukaryota</taxon>
        <taxon>Viridiplantae</taxon>
        <taxon>Streptophyta</taxon>
        <taxon>Embryophyta</taxon>
        <taxon>Tracheophyta</taxon>
        <taxon>Spermatophyta</taxon>
        <taxon>Magnoliopsida</taxon>
        <taxon>Liliopsida</taxon>
        <taxon>Poales</taxon>
        <taxon>Poaceae</taxon>
        <taxon>BOP clade</taxon>
        <taxon>Pooideae</taxon>
        <taxon>Triticodae</taxon>
        <taxon>Triticeae</taxon>
        <taxon>Triticinae</taxon>
        <taxon>Triticum</taxon>
    </lineage>
</organism>
<dbReference type="InterPro" id="IPR056924">
    <property type="entry name" value="SH3_Tf2-1"/>
</dbReference>
<sequence>MKHYADKKRKDIEFLVGDMVYLKLQPYIHTFLSLHMFLKLHSKFYGPFRVLEKVGNTTYKLLLPEGCQLHHTLHVSQLKKHISSHVIPTKYLPLLDATGLIKMEPGAILERKLIPWPLGQHQHSSCALVIQ</sequence>
<dbReference type="PANTHER" id="PTHR46148">
    <property type="entry name" value="CHROMO DOMAIN-CONTAINING PROTEIN"/>
    <property type="match status" value="1"/>
</dbReference>
<dbReference type="Pfam" id="PF24626">
    <property type="entry name" value="SH3_Tf2-1"/>
    <property type="match status" value="1"/>
</dbReference>
<dbReference type="OMA" id="QNTIAHR"/>
<protein>
    <recommendedName>
        <fullName evidence="1">Tf2-1-like SH3-like domain-containing protein</fullName>
    </recommendedName>
</protein>
<evidence type="ECO:0000313" key="2">
    <source>
        <dbReference type="EMBL" id="VAH15372.1"/>
    </source>
</evidence>
<keyword evidence="3" id="KW-1185">Reference proteome</keyword>
<gene>
    <name evidence="2" type="ORF">TRITD_1Bv1G067290</name>
</gene>
<dbReference type="Proteomes" id="UP000324705">
    <property type="component" value="Chromosome 1B"/>
</dbReference>
<dbReference type="EMBL" id="LT934112">
    <property type="protein sequence ID" value="VAH15372.1"/>
    <property type="molecule type" value="Genomic_DNA"/>
</dbReference>
<evidence type="ECO:0000259" key="1">
    <source>
        <dbReference type="Pfam" id="PF24626"/>
    </source>
</evidence>
<evidence type="ECO:0000313" key="3">
    <source>
        <dbReference type="Proteomes" id="UP000324705"/>
    </source>
</evidence>
<reference evidence="2 3" key="1">
    <citation type="submission" date="2017-09" db="EMBL/GenBank/DDBJ databases">
        <authorList>
            <consortium name="International Durum Wheat Genome Sequencing Consortium (IDWGSC)"/>
            <person name="Milanesi L."/>
        </authorList>
    </citation>
    <scope>NUCLEOTIDE SEQUENCE [LARGE SCALE GENOMIC DNA]</scope>
    <source>
        <strain evidence="3">cv. Svevo</strain>
    </source>
</reference>
<name>A0A9R0V5E9_TRITD</name>
<dbReference type="Gramene" id="TRITD1Bv1G067290.1">
    <property type="protein sequence ID" value="TRITD1Bv1G067290.1"/>
    <property type="gene ID" value="TRITD1Bv1G067290"/>
</dbReference>
<proteinExistence type="predicted"/>